<reference evidence="10 11" key="1">
    <citation type="journal article" date="2012" name="Stand. Genomic Sci.">
        <title>Complete genome sequencing and analysis of Saprospira grandis str. Lewin, a predatory marine bacterium.</title>
        <authorList>
            <person name="Saw J.H."/>
            <person name="Yuryev A."/>
            <person name="Kanbe M."/>
            <person name="Hou S."/>
            <person name="Young A.G."/>
            <person name="Aizawa S."/>
            <person name="Alam M."/>
        </authorList>
    </citation>
    <scope>NUCLEOTIDE SEQUENCE [LARGE SCALE GENOMIC DNA]</scope>
    <source>
        <strain evidence="10 11">Lewin</strain>
    </source>
</reference>
<evidence type="ECO:0000313" key="11">
    <source>
        <dbReference type="Proteomes" id="UP000007519"/>
    </source>
</evidence>
<organism evidence="10 11">
    <name type="scientific">Saprospira grandis (strain Lewin)</name>
    <dbReference type="NCBI Taxonomy" id="984262"/>
    <lineage>
        <taxon>Bacteria</taxon>
        <taxon>Pseudomonadati</taxon>
        <taxon>Bacteroidota</taxon>
        <taxon>Saprospiria</taxon>
        <taxon>Saprospirales</taxon>
        <taxon>Saprospiraceae</taxon>
        <taxon>Saprospira</taxon>
    </lineage>
</organism>
<keyword evidence="3" id="KW-0479">Metal-binding</keyword>
<protein>
    <recommendedName>
        <fullName evidence="8">Nicotinamidase</fullName>
        <ecNumber evidence="6">3.5.1.19</ecNumber>
    </recommendedName>
    <alternativeName>
        <fullName evidence="7">Nicotinamide deamidase</fullName>
    </alternativeName>
</protein>
<dbReference type="PANTHER" id="PTHR11080:SF2">
    <property type="entry name" value="LD05707P"/>
    <property type="match status" value="1"/>
</dbReference>
<dbReference type="SUPFAM" id="SSF52499">
    <property type="entry name" value="Isochorismatase-like hydrolases"/>
    <property type="match status" value="1"/>
</dbReference>
<proteinExistence type="inferred from homology"/>
<dbReference type="Proteomes" id="UP000007519">
    <property type="component" value="Chromosome"/>
</dbReference>
<dbReference type="InterPro" id="IPR000868">
    <property type="entry name" value="Isochorismatase-like_dom"/>
</dbReference>
<dbReference type="KEGG" id="sgn:SGRA_3256"/>
<dbReference type="EMBL" id="CP002831">
    <property type="protein sequence ID" value="AFC25984.1"/>
    <property type="molecule type" value="Genomic_DNA"/>
</dbReference>
<evidence type="ECO:0000256" key="1">
    <source>
        <dbReference type="ARBA" id="ARBA00006336"/>
    </source>
</evidence>
<dbReference type="InterPro" id="IPR036380">
    <property type="entry name" value="Isochorismatase-like_sf"/>
</dbReference>
<evidence type="ECO:0000256" key="6">
    <source>
        <dbReference type="ARBA" id="ARBA00039017"/>
    </source>
</evidence>
<dbReference type="PANTHER" id="PTHR11080">
    <property type="entry name" value="PYRAZINAMIDASE/NICOTINAMIDASE"/>
    <property type="match status" value="1"/>
</dbReference>
<dbReference type="Gene3D" id="3.40.50.850">
    <property type="entry name" value="Isochorismatase-like"/>
    <property type="match status" value="1"/>
</dbReference>
<keyword evidence="11" id="KW-1185">Reference proteome</keyword>
<dbReference type="EC" id="3.5.1.19" evidence="6"/>
<dbReference type="GO" id="GO:0008936">
    <property type="term" value="F:nicotinamidase activity"/>
    <property type="evidence" value="ECO:0007669"/>
    <property type="project" value="UniProtKB-EC"/>
</dbReference>
<dbReference type="STRING" id="984262.SGRA_3256"/>
<evidence type="ECO:0000259" key="9">
    <source>
        <dbReference type="Pfam" id="PF00857"/>
    </source>
</evidence>
<dbReference type="GO" id="GO:0046872">
    <property type="term" value="F:metal ion binding"/>
    <property type="evidence" value="ECO:0007669"/>
    <property type="project" value="UniProtKB-KW"/>
</dbReference>
<evidence type="ECO:0000256" key="4">
    <source>
        <dbReference type="ARBA" id="ARBA00022801"/>
    </source>
</evidence>
<keyword evidence="2" id="KW-0662">Pyridine nucleotide biosynthesis</keyword>
<dbReference type="OrthoDB" id="9791276at2"/>
<dbReference type="eggNOG" id="COG1335">
    <property type="taxonomic scope" value="Bacteria"/>
</dbReference>
<dbReference type="Pfam" id="PF00857">
    <property type="entry name" value="Isochorismatase"/>
    <property type="match status" value="1"/>
</dbReference>
<gene>
    <name evidence="10" type="primary">pncA</name>
    <name evidence="10" type="ordered locus">SGRA_3256</name>
</gene>
<name>H6KZX7_SAPGL</name>
<evidence type="ECO:0000256" key="8">
    <source>
        <dbReference type="ARBA" id="ARBA00072277"/>
    </source>
</evidence>
<dbReference type="CDD" id="cd01011">
    <property type="entry name" value="nicotinamidase"/>
    <property type="match status" value="1"/>
</dbReference>
<evidence type="ECO:0000256" key="5">
    <source>
        <dbReference type="ARBA" id="ARBA00037900"/>
    </source>
</evidence>
<evidence type="ECO:0000256" key="2">
    <source>
        <dbReference type="ARBA" id="ARBA00022642"/>
    </source>
</evidence>
<comment type="pathway">
    <text evidence="5">Cofactor biosynthesis; nicotinate biosynthesis; nicotinate from nicotinamide: step 1/1.</text>
</comment>
<evidence type="ECO:0000313" key="10">
    <source>
        <dbReference type="EMBL" id="AFC25984.1"/>
    </source>
</evidence>
<sequence>MNAVILVDLQYDFCQHGALEVPDANAVIPVANSLMPHFELVIATQDWHPANHKSFAANHLFRQPGQVIDLNGLAQILWPIHCVQGSYGAELVDELDQSQITKIFQKGTDIEIDSYSGFFDNGHRKATGLGDYLKEKGVTTVFVLGLALDYCVKFTALDAQALGFKTYLVQDACRAVNMQAEDGKNAIAELKAKGIEIVDSQDVVNLV</sequence>
<comment type="similarity">
    <text evidence="1">Belongs to the isochorismatase family.</text>
</comment>
<dbReference type="GO" id="GO:0019363">
    <property type="term" value="P:pyridine nucleotide biosynthetic process"/>
    <property type="evidence" value="ECO:0007669"/>
    <property type="project" value="UniProtKB-KW"/>
</dbReference>
<evidence type="ECO:0000256" key="3">
    <source>
        <dbReference type="ARBA" id="ARBA00022723"/>
    </source>
</evidence>
<accession>H6KZX7</accession>
<keyword evidence="4 10" id="KW-0378">Hydrolase</keyword>
<dbReference type="InterPro" id="IPR052347">
    <property type="entry name" value="Isochorismatase_Nicotinamidase"/>
</dbReference>
<dbReference type="AlphaFoldDB" id="H6KZX7"/>
<dbReference type="RefSeq" id="WP_015693579.1">
    <property type="nucleotide sequence ID" value="NC_016940.1"/>
</dbReference>
<evidence type="ECO:0000256" key="7">
    <source>
        <dbReference type="ARBA" id="ARBA00043224"/>
    </source>
</evidence>
<dbReference type="HOGENOM" id="CLU_068979_13_1_10"/>
<dbReference type="FunFam" id="3.40.50.850:FF:000006">
    <property type="entry name" value="Bifunctional pyrazinamidase/nicotinamidase"/>
    <property type="match status" value="1"/>
</dbReference>
<feature type="domain" description="Isochorismatase-like" evidence="9">
    <location>
        <begin position="3"/>
        <end position="202"/>
    </location>
</feature>
<dbReference type="NCBIfam" id="NF008623">
    <property type="entry name" value="PRK11609.1"/>
    <property type="match status" value="1"/>
</dbReference>